<keyword evidence="3" id="KW-1185">Reference proteome</keyword>
<evidence type="ECO:0000313" key="2">
    <source>
        <dbReference type="EMBL" id="MDQ0253671.1"/>
    </source>
</evidence>
<sequence>MNDTAWLNTLGLAYRARKVVTGEELVVKAIQKKKVFLVIVSEDASDNTKKKLKDKCTYYHVPLVIKGERRLIGSAIGKAERVVVGIEDPGFAKKIKTLIE</sequence>
<accession>A0ABT9ZR08</accession>
<gene>
    <name evidence="2" type="ORF">J2S74_001043</name>
</gene>
<dbReference type="NCBIfam" id="NF005825">
    <property type="entry name" value="PRK07714.1"/>
    <property type="match status" value="1"/>
</dbReference>
<dbReference type="Gene3D" id="3.30.1330.30">
    <property type="match status" value="1"/>
</dbReference>
<dbReference type="InterPro" id="IPR029064">
    <property type="entry name" value="Ribosomal_eL30-like_sf"/>
</dbReference>
<evidence type="ECO:0000313" key="3">
    <source>
        <dbReference type="Proteomes" id="UP001230005"/>
    </source>
</evidence>
<dbReference type="EMBL" id="JAUSUG010000003">
    <property type="protein sequence ID" value="MDQ0253671.1"/>
    <property type="molecule type" value="Genomic_DNA"/>
</dbReference>
<proteinExistence type="predicted"/>
<name>A0ABT9ZR08_9BACI</name>
<dbReference type="Proteomes" id="UP001230005">
    <property type="component" value="Unassembled WGS sequence"/>
</dbReference>
<dbReference type="InterPro" id="IPR004038">
    <property type="entry name" value="Ribosomal_eL8/eL30/eS12/Gad45"/>
</dbReference>
<dbReference type="RefSeq" id="WP_307322627.1">
    <property type="nucleotide sequence ID" value="NZ_JAUSUG010000003.1"/>
</dbReference>
<comment type="caution">
    <text evidence="2">The sequence shown here is derived from an EMBL/GenBank/DDBJ whole genome shotgun (WGS) entry which is preliminary data.</text>
</comment>
<dbReference type="SUPFAM" id="SSF55315">
    <property type="entry name" value="L30e-like"/>
    <property type="match status" value="1"/>
</dbReference>
<reference evidence="2 3" key="1">
    <citation type="submission" date="2023-07" db="EMBL/GenBank/DDBJ databases">
        <title>Genomic Encyclopedia of Type Strains, Phase IV (KMG-IV): sequencing the most valuable type-strain genomes for metagenomic binning, comparative biology and taxonomic classification.</title>
        <authorList>
            <person name="Goeker M."/>
        </authorList>
    </citation>
    <scope>NUCLEOTIDE SEQUENCE [LARGE SCALE GENOMIC DNA]</scope>
    <source>
        <strain evidence="2 3">DSM 9768</strain>
    </source>
</reference>
<organism evidence="2 3">
    <name type="scientific">Evansella vedderi</name>
    <dbReference type="NCBI Taxonomy" id="38282"/>
    <lineage>
        <taxon>Bacteria</taxon>
        <taxon>Bacillati</taxon>
        <taxon>Bacillota</taxon>
        <taxon>Bacilli</taxon>
        <taxon>Bacillales</taxon>
        <taxon>Bacillaceae</taxon>
        <taxon>Evansella</taxon>
    </lineage>
</organism>
<protein>
    <submittedName>
        <fullName evidence="2">Ribosomal protein L7Ae-like RNA K-turn-binding protein</fullName>
    </submittedName>
</protein>
<evidence type="ECO:0000259" key="1">
    <source>
        <dbReference type="Pfam" id="PF01248"/>
    </source>
</evidence>
<dbReference type="Pfam" id="PF01248">
    <property type="entry name" value="Ribosomal_L7Ae"/>
    <property type="match status" value="1"/>
</dbReference>
<feature type="domain" description="Ribosomal protein eL8/eL30/eS12/Gadd45" evidence="1">
    <location>
        <begin position="5"/>
        <end position="94"/>
    </location>
</feature>